<gene>
    <name evidence="1" type="ORF">GCM10022416_01410</name>
</gene>
<name>A0ABP7XWP5_9ACTN</name>
<evidence type="ECO:0000313" key="2">
    <source>
        <dbReference type="Proteomes" id="UP001500266"/>
    </source>
</evidence>
<comment type="caution">
    <text evidence="1">The sequence shown here is derived from an EMBL/GenBank/DDBJ whole genome shotgun (WGS) entry which is preliminary data.</text>
</comment>
<evidence type="ECO:0000313" key="1">
    <source>
        <dbReference type="EMBL" id="GAA4127072.1"/>
    </source>
</evidence>
<dbReference type="Proteomes" id="UP001500266">
    <property type="component" value="Unassembled WGS sequence"/>
</dbReference>
<keyword evidence="2" id="KW-1185">Reference proteome</keyword>
<dbReference type="EMBL" id="BAABDO010000001">
    <property type="protein sequence ID" value="GAA4127072.1"/>
    <property type="molecule type" value="Genomic_DNA"/>
</dbReference>
<organism evidence="1 2">
    <name type="scientific">Actinomadura keratinilytica</name>
    <dbReference type="NCBI Taxonomy" id="547461"/>
    <lineage>
        <taxon>Bacteria</taxon>
        <taxon>Bacillati</taxon>
        <taxon>Actinomycetota</taxon>
        <taxon>Actinomycetes</taxon>
        <taxon>Streptosporangiales</taxon>
        <taxon>Thermomonosporaceae</taxon>
        <taxon>Actinomadura</taxon>
    </lineage>
</organism>
<accession>A0ABP7XWP5</accession>
<reference evidence="2" key="1">
    <citation type="journal article" date="2019" name="Int. J. Syst. Evol. Microbiol.">
        <title>The Global Catalogue of Microorganisms (GCM) 10K type strain sequencing project: providing services to taxonomists for standard genome sequencing and annotation.</title>
        <authorList>
            <consortium name="The Broad Institute Genomics Platform"/>
            <consortium name="The Broad Institute Genome Sequencing Center for Infectious Disease"/>
            <person name="Wu L."/>
            <person name="Ma J."/>
        </authorList>
    </citation>
    <scope>NUCLEOTIDE SEQUENCE [LARGE SCALE GENOMIC DNA]</scope>
    <source>
        <strain evidence="2">JCM 17316</strain>
    </source>
</reference>
<proteinExistence type="predicted"/>
<protein>
    <submittedName>
        <fullName evidence="1">Uncharacterized protein</fullName>
    </submittedName>
</protein>
<sequence length="140" mass="15422">MGSDRLPTRHSPSEFLLYVTVLSSARGAQNQCYAHGVTAGKLVDTISGYERFPLPPLTCPSMDDRIYVGSDTLLLVSESVRGDGRSSSEYFDISMASTATMYIDDVIAKYPDMSWRIYSGVTPQEFSSDDLPGFLRWGSS</sequence>